<dbReference type="PIRSF" id="PIRSF000332">
    <property type="entry name" value="FMO"/>
    <property type="match status" value="1"/>
</dbReference>
<dbReference type="InterPro" id="IPR036188">
    <property type="entry name" value="FAD/NAD-bd_sf"/>
</dbReference>
<keyword evidence="7" id="KW-1185">Reference proteome</keyword>
<evidence type="ECO:0000256" key="2">
    <source>
        <dbReference type="ARBA" id="ARBA00022630"/>
    </source>
</evidence>
<protein>
    <recommendedName>
        <fullName evidence="8">Dimethylaniline monooxygenase 2</fullName>
    </recommendedName>
</protein>
<evidence type="ECO:0000256" key="4">
    <source>
        <dbReference type="ARBA" id="ARBA00022857"/>
    </source>
</evidence>
<dbReference type="Proteomes" id="UP001147782">
    <property type="component" value="Unassembled WGS sequence"/>
</dbReference>
<dbReference type="SUPFAM" id="SSF51905">
    <property type="entry name" value="FAD/NAD(P)-binding domain"/>
    <property type="match status" value="1"/>
</dbReference>
<accession>A0A9W9RNU0</accession>
<evidence type="ECO:0000313" key="6">
    <source>
        <dbReference type="EMBL" id="KAJ5363607.1"/>
    </source>
</evidence>
<sequence length="524" mass="59314">MLDRPRVAVIGLGASGLVTLKNLAEEGFDVTGFERSTSIGGVWNYDESTTRTTALKSTYANGSKYRLCFTDFPFSPDTPAFPEAAQVNQYLEDYASHFNLHSRIETSTDIERITRNHGKKIWELQLRSNVSPTASVTREFDKVVLATGLNNLPVIPDIKGIEKFGGAVIHSQQFKSPGDFQGKRILVVGLNNSAGDTATALLGIADKIYLSHRGGAIFLKRWLNNKTIDHDISWFRLQVMQKYMDYVPGFYNWSIRQVQNKCHQLRPEWNLNNDLPPFTQCLPLLNDDIVDAMHEEKIVPVANITTVLDQQAVLLGDGTKLSEIDAIIFCTGYKPSFSVLGDYEPEFSQPYRSPRHPKENTKQLPKLYQNIFSLDYPDSLAYVCGVGFQMPVFHVYDLASMALAQVWKGAVSLPPVEEMRAEVEKHYQWILSRARLGSVSTDLVRTPDWYVWANEAAGTKVYQNLGYGVAGWKFWLQDRTFCNALMYGINSPHKYRLFDSPRRKKWDGAKAEILRVVKEIAEMS</sequence>
<dbReference type="GO" id="GO:0050661">
    <property type="term" value="F:NADP binding"/>
    <property type="evidence" value="ECO:0007669"/>
    <property type="project" value="InterPro"/>
</dbReference>
<dbReference type="GO" id="GO:0050660">
    <property type="term" value="F:flavin adenine dinucleotide binding"/>
    <property type="evidence" value="ECO:0007669"/>
    <property type="project" value="InterPro"/>
</dbReference>
<proteinExistence type="inferred from homology"/>
<dbReference type="GO" id="GO:0004499">
    <property type="term" value="F:N,N-dimethylaniline monooxygenase activity"/>
    <property type="evidence" value="ECO:0007669"/>
    <property type="project" value="InterPro"/>
</dbReference>
<dbReference type="Pfam" id="PF00743">
    <property type="entry name" value="FMO-like"/>
    <property type="match status" value="1"/>
</dbReference>
<dbReference type="EMBL" id="JAPZBS010000008">
    <property type="protein sequence ID" value="KAJ5363607.1"/>
    <property type="molecule type" value="Genomic_DNA"/>
</dbReference>
<dbReference type="AlphaFoldDB" id="A0A9W9RNU0"/>
<evidence type="ECO:0000256" key="1">
    <source>
        <dbReference type="ARBA" id="ARBA00009183"/>
    </source>
</evidence>
<organism evidence="6 7">
    <name type="scientific">Penicillium cataractarum</name>
    <dbReference type="NCBI Taxonomy" id="2100454"/>
    <lineage>
        <taxon>Eukaryota</taxon>
        <taxon>Fungi</taxon>
        <taxon>Dikarya</taxon>
        <taxon>Ascomycota</taxon>
        <taxon>Pezizomycotina</taxon>
        <taxon>Eurotiomycetes</taxon>
        <taxon>Eurotiomycetidae</taxon>
        <taxon>Eurotiales</taxon>
        <taxon>Aspergillaceae</taxon>
        <taxon>Penicillium</taxon>
    </lineage>
</organism>
<dbReference type="InterPro" id="IPR020946">
    <property type="entry name" value="Flavin_mOase-like"/>
</dbReference>
<keyword evidence="4" id="KW-0521">NADP</keyword>
<comment type="similarity">
    <text evidence="1">Belongs to the FMO family.</text>
</comment>
<evidence type="ECO:0000256" key="3">
    <source>
        <dbReference type="ARBA" id="ARBA00022827"/>
    </source>
</evidence>
<evidence type="ECO:0008006" key="8">
    <source>
        <dbReference type="Google" id="ProtNLM"/>
    </source>
</evidence>
<dbReference type="RefSeq" id="XP_056551234.1">
    <property type="nucleotide sequence ID" value="XM_056702234.1"/>
</dbReference>
<evidence type="ECO:0000256" key="5">
    <source>
        <dbReference type="ARBA" id="ARBA00023002"/>
    </source>
</evidence>
<comment type="caution">
    <text evidence="6">The sequence shown here is derived from an EMBL/GenBank/DDBJ whole genome shotgun (WGS) entry which is preliminary data.</text>
</comment>
<evidence type="ECO:0000313" key="7">
    <source>
        <dbReference type="Proteomes" id="UP001147782"/>
    </source>
</evidence>
<reference evidence="6" key="1">
    <citation type="submission" date="2022-11" db="EMBL/GenBank/DDBJ databases">
        <authorList>
            <person name="Petersen C."/>
        </authorList>
    </citation>
    <scope>NUCLEOTIDE SEQUENCE</scope>
    <source>
        <strain evidence="6">IBT 29864</strain>
    </source>
</reference>
<keyword evidence="5" id="KW-0560">Oxidoreductase</keyword>
<dbReference type="Gene3D" id="3.50.50.60">
    <property type="entry name" value="FAD/NAD(P)-binding domain"/>
    <property type="match status" value="4"/>
</dbReference>
<dbReference type="PANTHER" id="PTHR23023">
    <property type="entry name" value="DIMETHYLANILINE MONOOXYGENASE"/>
    <property type="match status" value="1"/>
</dbReference>
<dbReference type="InterPro" id="IPR000960">
    <property type="entry name" value="Flavin_mOase"/>
</dbReference>
<dbReference type="GeneID" id="81441413"/>
<keyword evidence="2" id="KW-0285">Flavoprotein</keyword>
<dbReference type="InterPro" id="IPR050346">
    <property type="entry name" value="FMO-like"/>
</dbReference>
<keyword evidence="3" id="KW-0274">FAD</keyword>
<dbReference type="OrthoDB" id="66881at2759"/>
<reference evidence="6" key="2">
    <citation type="journal article" date="2023" name="IMA Fungus">
        <title>Comparative genomic study of the Penicillium genus elucidates a diverse pangenome and 15 lateral gene transfer events.</title>
        <authorList>
            <person name="Petersen C."/>
            <person name="Sorensen T."/>
            <person name="Nielsen M.R."/>
            <person name="Sondergaard T.E."/>
            <person name="Sorensen J.L."/>
            <person name="Fitzpatrick D.A."/>
            <person name="Frisvad J.C."/>
            <person name="Nielsen K.L."/>
        </authorList>
    </citation>
    <scope>NUCLEOTIDE SEQUENCE</scope>
    <source>
        <strain evidence="6">IBT 29864</strain>
    </source>
</reference>
<gene>
    <name evidence="6" type="ORF">N7496_009320</name>
</gene>
<dbReference type="PRINTS" id="PR00370">
    <property type="entry name" value="FMOXYGENASE"/>
</dbReference>
<name>A0A9W9RNU0_9EURO</name>